<name>A0ABX0TQ81_9SPHN</name>
<sequence>MTALYSVDDYAAALGALMPRGRVWPTDPGSTQAYVRHALARSMERLDGDAIALLADIFPPSSVDLLPEWEDTLGLPDPCLGPNPTIQQRQQQVTARFVGNGGQSAAWYIAFAALLGFVIEITEYGPFRVGAGRCGTPLAGEPWIFTWLVTVVSGDSSAAAAAFRAGISRAGNPLSSAASGRAALECELRRIAPGHTNILFAA</sequence>
<accession>A0ABX0TQ81</accession>
<dbReference type="RefSeq" id="WP_167072129.1">
    <property type="nucleotide sequence ID" value="NZ_JAAOZC010000002.1"/>
</dbReference>
<dbReference type="EMBL" id="JAAOZC010000002">
    <property type="protein sequence ID" value="NIJ07248.1"/>
    <property type="molecule type" value="Genomic_DNA"/>
</dbReference>
<evidence type="ECO:0000313" key="2">
    <source>
        <dbReference type="Proteomes" id="UP000727456"/>
    </source>
</evidence>
<dbReference type="Pfam" id="PF10076">
    <property type="entry name" value="Phage_Mu_Gp48"/>
    <property type="match status" value="1"/>
</dbReference>
<gene>
    <name evidence="1" type="ORF">FHS31_000844</name>
</gene>
<organism evidence="1 2">
    <name type="scientific">Sphingomonas vulcanisoli</name>
    <dbReference type="NCBI Taxonomy" id="1658060"/>
    <lineage>
        <taxon>Bacteria</taxon>
        <taxon>Pseudomonadati</taxon>
        <taxon>Pseudomonadota</taxon>
        <taxon>Alphaproteobacteria</taxon>
        <taxon>Sphingomonadales</taxon>
        <taxon>Sphingomonadaceae</taxon>
        <taxon>Sphingomonas</taxon>
    </lineage>
</organism>
<protein>
    <submittedName>
        <fullName evidence="1">Uncharacterized protein YmfQ (DUF2313 family)</fullName>
    </submittedName>
</protein>
<keyword evidence="2" id="KW-1185">Reference proteome</keyword>
<comment type="caution">
    <text evidence="1">The sequence shown here is derived from an EMBL/GenBank/DDBJ whole genome shotgun (WGS) entry which is preliminary data.</text>
</comment>
<dbReference type="InterPro" id="IPR018755">
    <property type="entry name" value="Phage_Mu_Gp48"/>
</dbReference>
<proteinExistence type="predicted"/>
<dbReference type="Proteomes" id="UP000727456">
    <property type="component" value="Unassembled WGS sequence"/>
</dbReference>
<evidence type="ECO:0000313" key="1">
    <source>
        <dbReference type="EMBL" id="NIJ07248.1"/>
    </source>
</evidence>
<reference evidence="1 2" key="1">
    <citation type="submission" date="2020-03" db="EMBL/GenBank/DDBJ databases">
        <title>Genomic Encyclopedia of Type Strains, Phase III (KMG-III): the genomes of soil and plant-associated and newly described type strains.</title>
        <authorList>
            <person name="Whitman W."/>
        </authorList>
    </citation>
    <scope>NUCLEOTIDE SEQUENCE [LARGE SCALE GENOMIC DNA]</scope>
    <source>
        <strain evidence="1 2">CECT 8804</strain>
    </source>
</reference>